<protein>
    <submittedName>
        <fullName evidence="1">Uncharacterized protein</fullName>
    </submittedName>
</protein>
<proteinExistence type="predicted"/>
<name>A0A2P4SMZ8_BAMTH</name>
<dbReference type="AlphaFoldDB" id="A0A2P4SMZ8"/>
<accession>A0A2P4SMZ8</accession>
<reference evidence="1 2" key="1">
    <citation type="submission" date="2018-01" db="EMBL/GenBank/DDBJ databases">
        <title>Comparison of the Chinese Bamboo Partridge and Red Junglefowl genome sequences highlights the importance of demography in genome evolution.</title>
        <authorList>
            <person name="Tiley G.P."/>
            <person name="Kimball R.T."/>
            <person name="Braun E.L."/>
            <person name="Burleigh J.G."/>
        </authorList>
    </citation>
    <scope>NUCLEOTIDE SEQUENCE [LARGE SCALE GENOMIC DNA]</scope>
    <source>
        <strain evidence="1">RTK389</strain>
        <tissue evidence="1">Blood</tissue>
    </source>
</reference>
<comment type="caution">
    <text evidence="1">The sequence shown here is derived from an EMBL/GenBank/DDBJ whole genome shotgun (WGS) entry which is preliminary data.</text>
</comment>
<keyword evidence="2" id="KW-1185">Reference proteome</keyword>
<dbReference type="OrthoDB" id="9219281at2759"/>
<organism evidence="1 2">
    <name type="scientific">Bambusicola thoracicus</name>
    <name type="common">Chinese bamboo-partridge</name>
    <name type="synonym">Perdix thoracica</name>
    <dbReference type="NCBI Taxonomy" id="9083"/>
    <lineage>
        <taxon>Eukaryota</taxon>
        <taxon>Metazoa</taxon>
        <taxon>Chordata</taxon>
        <taxon>Craniata</taxon>
        <taxon>Vertebrata</taxon>
        <taxon>Euteleostomi</taxon>
        <taxon>Archelosauria</taxon>
        <taxon>Archosauria</taxon>
        <taxon>Dinosauria</taxon>
        <taxon>Saurischia</taxon>
        <taxon>Theropoda</taxon>
        <taxon>Coelurosauria</taxon>
        <taxon>Aves</taxon>
        <taxon>Neognathae</taxon>
        <taxon>Galloanserae</taxon>
        <taxon>Galliformes</taxon>
        <taxon>Phasianidae</taxon>
        <taxon>Perdicinae</taxon>
        <taxon>Bambusicola</taxon>
    </lineage>
</organism>
<sequence length="292" mass="31788">MKLNRHLLRCHPGRKDQRLVHNKVVAEEEEVAMNPHMEGEEVMTMGVIAMVVMTEEEEEAMTHHMEDEEVTIEEVMIREAMIEEGEEDVVVMIMVAEEVEEETNSKEGGQTVEVVATRMATTGIATTEMQVFKRVATMVVVVAAATKEEAMVATSHLHTQEVATKGVVATSKTTDTKMVGPTVTEGVGVEEGGVAVAVVVAVEVKEEAGEAEVDRILIKVGNLSNISSTEAISIINLVLDKEDISQAEAAKNFCFSRAQIIKTWFHSPGLITFELIQVCTCQAESFGVGALC</sequence>
<evidence type="ECO:0000313" key="1">
    <source>
        <dbReference type="EMBL" id="POI25497.1"/>
    </source>
</evidence>
<gene>
    <name evidence="1" type="ORF">CIB84_010752</name>
</gene>
<dbReference type="Proteomes" id="UP000237246">
    <property type="component" value="Unassembled WGS sequence"/>
</dbReference>
<evidence type="ECO:0000313" key="2">
    <source>
        <dbReference type="Proteomes" id="UP000237246"/>
    </source>
</evidence>
<dbReference type="EMBL" id="PPHD01033971">
    <property type="protein sequence ID" value="POI25497.1"/>
    <property type="molecule type" value="Genomic_DNA"/>
</dbReference>